<evidence type="ECO:0000259" key="1">
    <source>
        <dbReference type="PROSITE" id="PS51554"/>
    </source>
</evidence>
<dbReference type="GO" id="GO:0003824">
    <property type="term" value="F:catalytic activity"/>
    <property type="evidence" value="ECO:0007669"/>
    <property type="project" value="InterPro"/>
</dbReference>
<evidence type="ECO:0000313" key="2">
    <source>
        <dbReference type="EMBL" id="MPN08189.1"/>
    </source>
</evidence>
<reference evidence="2" key="1">
    <citation type="submission" date="2019-08" db="EMBL/GenBank/DDBJ databases">
        <authorList>
            <person name="Kucharzyk K."/>
            <person name="Murdoch R.W."/>
            <person name="Higgins S."/>
            <person name="Loffler F."/>
        </authorList>
    </citation>
    <scope>NUCLEOTIDE SEQUENCE</scope>
</reference>
<accession>A0A645F430</accession>
<sequence length="71" mass="8372">MTEFLSFKPQNQDVDWERITRFQQRMNQRQATICAERAELITQAYQTYADQPPIIKKALALDLILTKMTIP</sequence>
<gene>
    <name evidence="2" type="ORF">SDC9_155470</name>
</gene>
<dbReference type="PROSITE" id="PS51554">
    <property type="entry name" value="PFL"/>
    <property type="match status" value="1"/>
</dbReference>
<name>A0A645F430_9ZZZZ</name>
<comment type="caution">
    <text evidence="2">The sequence shown here is derived from an EMBL/GenBank/DDBJ whole genome shotgun (WGS) entry which is preliminary data.</text>
</comment>
<dbReference type="Gene3D" id="3.20.70.20">
    <property type="match status" value="1"/>
</dbReference>
<organism evidence="2">
    <name type="scientific">bioreactor metagenome</name>
    <dbReference type="NCBI Taxonomy" id="1076179"/>
    <lineage>
        <taxon>unclassified sequences</taxon>
        <taxon>metagenomes</taxon>
        <taxon>ecological metagenomes</taxon>
    </lineage>
</organism>
<feature type="domain" description="PFL" evidence="1">
    <location>
        <begin position="17"/>
        <end position="71"/>
    </location>
</feature>
<proteinExistence type="predicted"/>
<dbReference type="InterPro" id="IPR004184">
    <property type="entry name" value="PFL_dom"/>
</dbReference>
<protein>
    <recommendedName>
        <fullName evidence="1">PFL domain-containing protein</fullName>
    </recommendedName>
</protein>
<dbReference type="AlphaFoldDB" id="A0A645F430"/>
<dbReference type="EMBL" id="VSSQ01054210">
    <property type="protein sequence ID" value="MPN08189.1"/>
    <property type="molecule type" value="Genomic_DNA"/>
</dbReference>